<reference evidence="5" key="1">
    <citation type="submission" date="2010-03" db="EMBL/GenBank/DDBJ databases">
        <title>The complete genome of Mycoplasma crocodyli MP145.</title>
        <authorList>
            <person name="Glass J.I."/>
            <person name="Durkin A.S."/>
            <person name="Hostetler J."/>
            <person name="Jackson J."/>
            <person name="Johnson J."/>
            <person name="May M.A."/>
            <person name="Paralanov V."/>
            <person name="Radune D."/>
            <person name="Szczypinski B."/>
            <person name="Brown D.R."/>
        </authorList>
    </citation>
    <scope>NUCLEOTIDE SEQUENCE [LARGE SCALE GENOMIC DNA]</scope>
    <source>
        <strain evidence="5">ATCC 51981 / MP145</strain>
    </source>
</reference>
<comment type="cofactor">
    <cofactor evidence="2">
        <name>a divalent metal cation</name>
        <dbReference type="ChEBI" id="CHEBI:60240"/>
    </cofactor>
</comment>
<dbReference type="RefSeq" id="WP_013054340.1">
    <property type="nucleotide sequence ID" value="NC_014014.1"/>
</dbReference>
<dbReference type="eggNOG" id="COG0622">
    <property type="taxonomic scope" value="Bacteria"/>
</dbReference>
<dbReference type="SUPFAM" id="SSF56300">
    <property type="entry name" value="Metallo-dependent phosphatases"/>
    <property type="match status" value="1"/>
</dbReference>
<evidence type="ECO:0000256" key="1">
    <source>
        <dbReference type="ARBA" id="ARBA00008950"/>
    </source>
</evidence>
<evidence type="ECO:0000256" key="2">
    <source>
        <dbReference type="RuleBase" id="RU362039"/>
    </source>
</evidence>
<dbReference type="Proteomes" id="UP000001845">
    <property type="component" value="Chromosome"/>
</dbReference>
<dbReference type="PANTHER" id="PTHR11124">
    <property type="entry name" value="VACUOLAR SORTING PROTEIN VPS29"/>
    <property type="match status" value="1"/>
</dbReference>
<dbReference type="Gene3D" id="3.60.21.10">
    <property type="match status" value="1"/>
</dbReference>
<keyword evidence="5" id="KW-1185">Reference proteome</keyword>
<dbReference type="OrthoDB" id="9800565at2"/>
<dbReference type="InterPro" id="IPR000979">
    <property type="entry name" value="Phosphodiesterase_MJ0936/Vps29"/>
</dbReference>
<dbReference type="HOGENOM" id="CLU_063749_2_0_14"/>
<keyword evidence="2" id="KW-0479">Metal-binding</keyword>
<dbReference type="EC" id="3.1.4.-" evidence="2"/>
<protein>
    <recommendedName>
        <fullName evidence="2">Phosphoesterase</fullName>
        <ecNumber evidence="2">3.1.4.-</ecNumber>
    </recommendedName>
</protein>
<dbReference type="NCBIfam" id="TIGR00040">
    <property type="entry name" value="yfcE"/>
    <property type="match status" value="1"/>
</dbReference>
<keyword evidence="4" id="KW-0378">Hydrolase</keyword>
<dbReference type="GO" id="GO:0046872">
    <property type="term" value="F:metal ion binding"/>
    <property type="evidence" value="ECO:0007669"/>
    <property type="project" value="UniProtKB-KW"/>
</dbReference>
<reference key="2">
    <citation type="submission" date="2010-03" db="EMBL/GenBank/DDBJ databases">
        <authorList>
            <person name="Ma Z."/>
            <person name="Wang X."/>
            <person name="Liu H."/>
        </authorList>
    </citation>
    <scope>NUCLEOTIDE SEQUENCE</scope>
    <source>
        <strain>MP145</strain>
    </source>
</reference>
<dbReference type="EMBL" id="CP001991">
    <property type="protein sequence ID" value="ADE19563.1"/>
    <property type="molecule type" value="Genomic_DNA"/>
</dbReference>
<dbReference type="InterPro" id="IPR029052">
    <property type="entry name" value="Metallo-depent_PP-like"/>
</dbReference>
<evidence type="ECO:0000259" key="3">
    <source>
        <dbReference type="Pfam" id="PF12850"/>
    </source>
</evidence>
<feature type="domain" description="Calcineurin-like phosphoesterase" evidence="3">
    <location>
        <begin position="9"/>
        <end position="154"/>
    </location>
</feature>
<gene>
    <name evidence="4" type="ordered locus">MCRO_0070</name>
</gene>
<dbReference type="GO" id="GO:0016787">
    <property type="term" value="F:hydrolase activity"/>
    <property type="evidence" value="ECO:0007669"/>
    <property type="project" value="UniProtKB-UniRule"/>
</dbReference>
<organism evidence="4 5">
    <name type="scientific">Mycoplasma crocodyli (strain ATCC 51981 / MP145)</name>
    <dbReference type="NCBI Taxonomy" id="512564"/>
    <lineage>
        <taxon>Bacteria</taxon>
        <taxon>Bacillati</taxon>
        <taxon>Mycoplasmatota</taxon>
        <taxon>Mollicutes</taxon>
        <taxon>Mycoplasmataceae</taxon>
        <taxon>Mycoplasma</taxon>
    </lineage>
</organism>
<evidence type="ECO:0000313" key="5">
    <source>
        <dbReference type="Proteomes" id="UP000001845"/>
    </source>
</evidence>
<dbReference type="AlphaFoldDB" id="D5E4Q9"/>
<dbReference type="KEGG" id="mcd:MCRO_0070"/>
<dbReference type="STRING" id="512564.MCRO_0070"/>
<dbReference type="Pfam" id="PF12850">
    <property type="entry name" value="Metallophos_2"/>
    <property type="match status" value="1"/>
</dbReference>
<accession>D5E4Q9</accession>
<sequence length="174" mass="19777">MLKKHGIVKILCISDIHGNKSLAEYILTNTEHDISLSMGDTELDDSWVKSHFTYAIAGNNDFSSSLGDYSIVKIFDYKIFMTHGHLFGGYNTLMNYELLLKATSKLDDINLFAFGHSHFPLFFNEQNNEKAFLNPGSITYPRFGSEPSFAIINLNIDNNKIEKVEFINPTKIKK</sequence>
<proteinExistence type="inferred from homology"/>
<name>D5E4Q9_MYCCM</name>
<reference evidence="4 5" key="3">
    <citation type="journal article" date="2011" name="J. Bacteriol.">
        <title>Genome sequences of Mycoplasma alligatoris A21JP2T and Mycoplasma crocodyli MP145T.</title>
        <authorList>
            <person name="Brown D.R."/>
            <person name="Farmerie W.G."/>
            <person name="May M."/>
            <person name="Benders G.A."/>
            <person name="Durkin A.S."/>
            <person name="Hlavinka K."/>
            <person name="Hostetler J."/>
            <person name="Jackson J."/>
            <person name="Johnson J."/>
            <person name="Miller R.H."/>
            <person name="Paralanov V."/>
            <person name="Radune D."/>
            <person name="Szczypinski B."/>
            <person name="Glass J.I."/>
        </authorList>
    </citation>
    <scope>NUCLEOTIDE SEQUENCE [LARGE SCALE GENOMIC DNA]</scope>
    <source>
        <strain evidence="5">ATCC 51981 / MP145</strain>
    </source>
</reference>
<comment type="similarity">
    <text evidence="1 2">Belongs to the metallophosphoesterase superfamily. YfcE family.</text>
</comment>
<evidence type="ECO:0000313" key="4">
    <source>
        <dbReference type="EMBL" id="ADE19563.1"/>
    </source>
</evidence>
<dbReference type="InterPro" id="IPR024654">
    <property type="entry name" value="Calcineurin-like_PHP_lpxH"/>
</dbReference>